<dbReference type="AlphaFoldDB" id="A0A4D7BTB2"/>
<feature type="domain" description="Microcin J25-processing protein McjB C-terminal" evidence="1">
    <location>
        <begin position="75"/>
        <end position="186"/>
    </location>
</feature>
<dbReference type="EMBL" id="CP039704">
    <property type="protein sequence ID" value="QCI78819.1"/>
    <property type="molecule type" value="Genomic_DNA"/>
</dbReference>
<dbReference type="InterPro" id="IPR032708">
    <property type="entry name" value="McjB_C"/>
</dbReference>
<organism evidence="2 3">
    <name type="scientific">Hankyongella ginsenosidimutans</name>
    <dbReference type="NCBI Taxonomy" id="1763828"/>
    <lineage>
        <taxon>Bacteria</taxon>
        <taxon>Pseudomonadati</taxon>
        <taxon>Pseudomonadota</taxon>
        <taxon>Alphaproteobacteria</taxon>
        <taxon>Sphingomonadales</taxon>
        <taxon>Sphingomonadaceae</taxon>
        <taxon>Hankyongella</taxon>
    </lineage>
</organism>
<gene>
    <name evidence="2" type="ORF">E6W36_01920</name>
</gene>
<dbReference type="KEGG" id="hgn:E6W36_01920"/>
<dbReference type="Proteomes" id="UP000298714">
    <property type="component" value="Chromosome"/>
</dbReference>
<evidence type="ECO:0000313" key="3">
    <source>
        <dbReference type="Proteomes" id="UP000298714"/>
    </source>
</evidence>
<keyword evidence="3" id="KW-1185">Reference proteome</keyword>
<reference evidence="3" key="1">
    <citation type="submission" date="2019-04" db="EMBL/GenBank/DDBJ databases">
        <title>Complete genome sequence of Sphingomonas sp. W1-2-3.</title>
        <authorList>
            <person name="Im W.T."/>
        </authorList>
    </citation>
    <scope>NUCLEOTIDE SEQUENCE [LARGE SCALE GENOMIC DNA]</scope>
    <source>
        <strain evidence="3">W1-2-3</strain>
    </source>
</reference>
<accession>A0A4D7BTB2</accession>
<protein>
    <submittedName>
        <fullName evidence="2">Lasso peptide biosynthesis B2 protein</fullName>
    </submittedName>
</protein>
<dbReference type="Pfam" id="PF13471">
    <property type="entry name" value="Transglut_core3"/>
    <property type="match status" value="1"/>
</dbReference>
<name>A0A4D7BTB2_9SPHN</name>
<proteinExistence type="predicted"/>
<evidence type="ECO:0000259" key="1">
    <source>
        <dbReference type="Pfam" id="PF13471"/>
    </source>
</evidence>
<evidence type="ECO:0000313" key="2">
    <source>
        <dbReference type="EMBL" id="QCI78819.1"/>
    </source>
</evidence>
<sequence length="188" mass="21087">MLGRSRRPGVRQPCKEKRADLAQEDHALLVDSGLVVWREASIAVVCPVVPIPTLSALDLPTPCTVRQRLVALFRLIRARRDLQYLGLDEAISKLERRKACVTPRCDRTTLLSEAHAFSFTARLMRSHDQCLPRSLAVTTRLAALDIAVDLVIGVRLRPFAAHSWAQTDAILLNDRFDTVRSYQPILVV</sequence>
<dbReference type="InterPro" id="IPR053521">
    <property type="entry name" value="McjB-like"/>
</dbReference>
<dbReference type="NCBIfam" id="NF033537">
    <property type="entry name" value="lasso_biosyn_B2"/>
    <property type="match status" value="1"/>
</dbReference>